<gene>
    <name evidence="2" type="ORF">D6D85_02285</name>
</gene>
<dbReference type="OrthoDB" id="385796at2157"/>
<feature type="coiled-coil region" evidence="1">
    <location>
        <begin position="26"/>
        <end position="88"/>
    </location>
</feature>
<organism evidence="2 3">
    <name type="scientific">Candidatus Methanodesulfokora washburnensis</name>
    <dbReference type="NCBI Taxonomy" id="2478471"/>
    <lineage>
        <taxon>Archaea</taxon>
        <taxon>Thermoproteota</taxon>
        <taxon>Candidatus Korarchaeia</taxon>
        <taxon>Candidatus Korarchaeia incertae sedis</taxon>
        <taxon>Candidatus Methanodesulfokora</taxon>
    </lineage>
</organism>
<dbReference type="EMBL" id="RCOS01000030">
    <property type="protein sequence ID" value="RSN77669.1"/>
    <property type="molecule type" value="Genomic_DNA"/>
</dbReference>
<evidence type="ECO:0000313" key="2">
    <source>
        <dbReference type="EMBL" id="RSN77669.1"/>
    </source>
</evidence>
<accession>A0A3R9Q021</accession>
<dbReference type="Proteomes" id="UP000277582">
    <property type="component" value="Unassembled WGS sequence"/>
</dbReference>
<reference evidence="2 3" key="1">
    <citation type="submission" date="2018-10" db="EMBL/GenBank/DDBJ databases">
        <title>Co-occurring genomic capacity for anaerobic methane metabolism and dissimilatory sulfite reduction discovered in the Korarchaeota.</title>
        <authorList>
            <person name="Mckay L.J."/>
            <person name="Dlakic M."/>
            <person name="Fields M.W."/>
            <person name="Delmont T.O."/>
            <person name="Eren A.M."/>
            <person name="Jay Z.J."/>
            <person name="Klingelsmith K.B."/>
            <person name="Rusch D.B."/>
            <person name="Inskeep W.P."/>
        </authorList>
    </citation>
    <scope>NUCLEOTIDE SEQUENCE [LARGE SCALE GENOMIC DNA]</scope>
    <source>
        <strain evidence="2 3">MDKW</strain>
    </source>
</reference>
<comment type="caution">
    <text evidence="2">The sequence shown here is derived from an EMBL/GenBank/DDBJ whole genome shotgun (WGS) entry which is preliminary data.</text>
</comment>
<dbReference type="RefSeq" id="WP_125670443.1">
    <property type="nucleotide sequence ID" value="NZ_RCOS01000030.1"/>
</dbReference>
<keyword evidence="1" id="KW-0175">Coiled coil</keyword>
<sequence>MKLEILGLSVLLVISVAFALNYYFYSADLEKKLLSTQNAAKEAENALNTTKSRLEEVEMNLSKAEQELEKAKREIDILRGNLLRINESLFLCIKNLSGYVNLSGGVRNMSNELLSCKTELSACKSINSRLEEADVHVVHWWYEGSAGCAVCGTSSAVFHIVLFNAGYNAATNVRIVITLYDSRNIPIKTATVYVGSIDGRTGKVVDQTVTYTGAFQRADVSCYWN</sequence>
<name>A0A3R9Q021_9CREN</name>
<dbReference type="SUPFAM" id="SSF57997">
    <property type="entry name" value="Tropomyosin"/>
    <property type="match status" value="1"/>
</dbReference>
<proteinExistence type="predicted"/>
<evidence type="ECO:0000313" key="3">
    <source>
        <dbReference type="Proteomes" id="UP000277582"/>
    </source>
</evidence>
<protein>
    <submittedName>
        <fullName evidence="2">Uncharacterized protein</fullName>
    </submittedName>
</protein>
<keyword evidence="3" id="KW-1185">Reference proteome</keyword>
<evidence type="ECO:0000256" key="1">
    <source>
        <dbReference type="SAM" id="Coils"/>
    </source>
</evidence>
<dbReference type="AlphaFoldDB" id="A0A3R9Q021"/>